<protein>
    <recommendedName>
        <fullName evidence="5">Beta-glucosidase</fullName>
    </recommendedName>
</protein>
<comment type="caution">
    <text evidence="3">The sequence shown here is derived from an EMBL/GenBank/DDBJ whole genome shotgun (WGS) entry which is preliminary data.</text>
</comment>
<dbReference type="PRINTS" id="PR00131">
    <property type="entry name" value="GLHYDRLASE1"/>
</dbReference>
<dbReference type="EMBL" id="JARPOI010000008">
    <property type="protein sequence ID" value="KAJ9174424.1"/>
    <property type="molecule type" value="Genomic_DNA"/>
</dbReference>
<dbReference type="Proteomes" id="UP001174677">
    <property type="component" value="Chromosome 8"/>
</dbReference>
<dbReference type="Pfam" id="PF00232">
    <property type="entry name" value="Glyco_hydro_1"/>
    <property type="match status" value="1"/>
</dbReference>
<reference evidence="3 4" key="1">
    <citation type="journal article" date="2023" name="Plant Biotechnol. J.">
        <title>Chromosome-level wild Hevea brasiliensis genome provides new tools for genomic-assisted breeding and valuable loci to elevate rubber yield.</title>
        <authorList>
            <person name="Cheng H."/>
            <person name="Song X."/>
            <person name="Hu Y."/>
            <person name="Wu T."/>
            <person name="Yang Q."/>
            <person name="An Z."/>
            <person name="Feng S."/>
            <person name="Deng Z."/>
            <person name="Wu W."/>
            <person name="Zeng X."/>
            <person name="Tu M."/>
            <person name="Wang X."/>
            <person name="Huang H."/>
        </authorList>
    </citation>
    <scope>NUCLEOTIDE SEQUENCE [LARGE SCALE GENOMIC DNA]</scope>
    <source>
        <strain evidence="3">MT/VB/25A 57/8</strain>
    </source>
</reference>
<dbReference type="PANTHER" id="PTHR10353:SF44">
    <property type="entry name" value="BETA-GLUCOSIDASE 17"/>
    <property type="match status" value="1"/>
</dbReference>
<gene>
    <name evidence="3" type="ORF">P3X46_013068</name>
</gene>
<name>A0ABQ9M2B9_HEVBR</name>
<sequence>MPDSNNYSLSVDEALNDGLRIKFYSLHLSYLLKAIKKGVDVTGYYIWAFLDNFEWMSGYTLRFGITYVDYNNQLERFPKLSALWFKKFLQKGNQTNEYFLLYSEE</sequence>
<proteinExistence type="inferred from homology"/>
<dbReference type="InterPro" id="IPR001360">
    <property type="entry name" value="Glyco_hydro_1"/>
</dbReference>
<evidence type="ECO:0000313" key="3">
    <source>
        <dbReference type="EMBL" id="KAJ9174424.1"/>
    </source>
</evidence>
<keyword evidence="4" id="KW-1185">Reference proteome</keyword>
<evidence type="ECO:0000256" key="2">
    <source>
        <dbReference type="RuleBase" id="RU003690"/>
    </source>
</evidence>
<evidence type="ECO:0000256" key="1">
    <source>
        <dbReference type="ARBA" id="ARBA00010838"/>
    </source>
</evidence>
<dbReference type="InterPro" id="IPR017853">
    <property type="entry name" value="GH"/>
</dbReference>
<dbReference type="Gene3D" id="3.20.20.80">
    <property type="entry name" value="Glycosidases"/>
    <property type="match status" value="1"/>
</dbReference>
<dbReference type="SUPFAM" id="SSF51445">
    <property type="entry name" value="(Trans)glycosidases"/>
    <property type="match status" value="1"/>
</dbReference>
<evidence type="ECO:0008006" key="5">
    <source>
        <dbReference type="Google" id="ProtNLM"/>
    </source>
</evidence>
<evidence type="ECO:0000313" key="4">
    <source>
        <dbReference type="Proteomes" id="UP001174677"/>
    </source>
</evidence>
<accession>A0ABQ9M2B9</accession>
<organism evidence="3 4">
    <name type="scientific">Hevea brasiliensis</name>
    <name type="common">Para rubber tree</name>
    <name type="synonym">Siphonia brasiliensis</name>
    <dbReference type="NCBI Taxonomy" id="3981"/>
    <lineage>
        <taxon>Eukaryota</taxon>
        <taxon>Viridiplantae</taxon>
        <taxon>Streptophyta</taxon>
        <taxon>Embryophyta</taxon>
        <taxon>Tracheophyta</taxon>
        <taxon>Spermatophyta</taxon>
        <taxon>Magnoliopsida</taxon>
        <taxon>eudicotyledons</taxon>
        <taxon>Gunneridae</taxon>
        <taxon>Pentapetalae</taxon>
        <taxon>rosids</taxon>
        <taxon>fabids</taxon>
        <taxon>Malpighiales</taxon>
        <taxon>Euphorbiaceae</taxon>
        <taxon>Crotonoideae</taxon>
        <taxon>Micrandreae</taxon>
        <taxon>Hevea</taxon>
    </lineage>
</organism>
<comment type="similarity">
    <text evidence="1 2">Belongs to the glycosyl hydrolase 1 family.</text>
</comment>
<dbReference type="PANTHER" id="PTHR10353">
    <property type="entry name" value="GLYCOSYL HYDROLASE"/>
    <property type="match status" value="1"/>
</dbReference>